<evidence type="ECO:0000313" key="7">
    <source>
        <dbReference type="Proteomes" id="UP000479691"/>
    </source>
</evidence>
<gene>
    <name evidence="4" type="ORF">TWF106_011138</name>
    <name evidence="5" type="ORF">TWF191_008224</name>
    <name evidence="3" type="ORF">TWF679_008595</name>
    <name evidence="2" type="ORF">TWF788_007789</name>
</gene>
<dbReference type="AlphaFoldDB" id="A0A6G1MDJ0"/>
<organism evidence="4 6">
    <name type="scientific">Orbilia oligospora</name>
    <name type="common">Nematode-trapping fungus</name>
    <name type="synonym">Arthrobotrys oligospora</name>
    <dbReference type="NCBI Taxonomy" id="2813651"/>
    <lineage>
        <taxon>Eukaryota</taxon>
        <taxon>Fungi</taxon>
        <taxon>Dikarya</taxon>
        <taxon>Ascomycota</taxon>
        <taxon>Pezizomycotina</taxon>
        <taxon>Orbiliomycetes</taxon>
        <taxon>Orbiliales</taxon>
        <taxon>Orbiliaceae</taxon>
        <taxon>Orbilia</taxon>
    </lineage>
</organism>
<sequence length="189" mass="21533">MNLIQSSALIVGFILTAVFSQSVAAQLFPDGDYYFIFKWPSWPDRYLTGSSKDVYEQSGMVDVTFKARSYSWETSQLQRWRIKNRSDGTVHIQNVKTTRYLGSGHKFNCTVALTDKTNCATSLLSTGETFKFVEHYWRKGSYYLQLTGYAGNLWQPVLGPAGPYNKPLEVAVMTHSSYSRDLFFQITKA</sequence>
<reference evidence="6 7" key="1">
    <citation type="submission" date="2019-06" db="EMBL/GenBank/DDBJ databases">
        <authorList>
            <person name="Palmer J.M."/>
        </authorList>
    </citation>
    <scope>NUCLEOTIDE SEQUENCE [LARGE SCALE GENOMIC DNA]</scope>
    <source>
        <strain evidence="4 6">TWF106</strain>
        <strain evidence="5 8">TWF191</strain>
        <strain evidence="3">TWF679</strain>
        <strain evidence="2 7">TWF788</strain>
    </source>
</reference>
<evidence type="ECO:0000313" key="4">
    <source>
        <dbReference type="EMBL" id="KAF3208929.1"/>
    </source>
</evidence>
<feature type="signal peptide" evidence="1">
    <location>
        <begin position="1"/>
        <end position="25"/>
    </location>
</feature>
<evidence type="ECO:0000313" key="6">
    <source>
        <dbReference type="Proteomes" id="UP000472727"/>
    </source>
</evidence>
<name>A0A6G1MDJ0_ORBOL</name>
<protein>
    <recommendedName>
        <fullName evidence="9">Secreted protein</fullName>
    </recommendedName>
</protein>
<comment type="caution">
    <text evidence="4">The sequence shown here is derived from an EMBL/GenBank/DDBJ whole genome shotgun (WGS) entry which is preliminary data.</text>
</comment>
<dbReference type="Proteomes" id="UP000483672">
    <property type="component" value="Unassembled WGS sequence"/>
</dbReference>
<dbReference type="Proteomes" id="UP000479691">
    <property type="component" value="Unassembled WGS sequence"/>
</dbReference>
<evidence type="ECO:0000313" key="5">
    <source>
        <dbReference type="EMBL" id="KAF3218554.1"/>
    </source>
</evidence>
<dbReference type="Proteomes" id="UP000472727">
    <property type="component" value="Unassembled WGS sequence"/>
</dbReference>
<dbReference type="EMBL" id="JAABOE010000045">
    <property type="protein sequence ID" value="KAF3177358.1"/>
    <property type="molecule type" value="Genomic_DNA"/>
</dbReference>
<evidence type="ECO:0008006" key="9">
    <source>
        <dbReference type="Google" id="ProtNLM"/>
    </source>
</evidence>
<evidence type="ECO:0000313" key="8">
    <source>
        <dbReference type="Proteomes" id="UP000483672"/>
    </source>
</evidence>
<dbReference type="EMBL" id="WIWS01000089">
    <property type="protein sequence ID" value="KAF3208929.1"/>
    <property type="molecule type" value="Genomic_DNA"/>
</dbReference>
<keyword evidence="1" id="KW-0732">Signal</keyword>
<dbReference type="Proteomes" id="UP000614610">
    <property type="component" value="Unassembled WGS sequence"/>
</dbReference>
<evidence type="ECO:0000256" key="1">
    <source>
        <dbReference type="SAM" id="SignalP"/>
    </source>
</evidence>
<evidence type="ECO:0000313" key="2">
    <source>
        <dbReference type="EMBL" id="KAF3177358.1"/>
    </source>
</evidence>
<feature type="chain" id="PRO_5041094096" description="Secreted protein" evidence="1">
    <location>
        <begin position="26"/>
        <end position="189"/>
    </location>
</feature>
<dbReference type="OrthoDB" id="5271579at2759"/>
<accession>A0A6G1MDJ0</accession>
<proteinExistence type="predicted"/>
<dbReference type="EMBL" id="WIWT01000056">
    <property type="protein sequence ID" value="KAF3206813.1"/>
    <property type="molecule type" value="Genomic_DNA"/>
</dbReference>
<evidence type="ECO:0000313" key="3">
    <source>
        <dbReference type="EMBL" id="KAF3206813.1"/>
    </source>
</evidence>
<dbReference type="EMBL" id="WIPF01000054">
    <property type="protein sequence ID" value="KAF3218554.1"/>
    <property type="molecule type" value="Genomic_DNA"/>
</dbReference>